<evidence type="ECO:0000313" key="2">
    <source>
        <dbReference type="Proteomes" id="UP000269692"/>
    </source>
</evidence>
<evidence type="ECO:0000313" key="1">
    <source>
        <dbReference type="EMBL" id="RLP79557.1"/>
    </source>
</evidence>
<accession>A0A3L7AH94</accession>
<keyword evidence="2" id="KW-1185">Reference proteome</keyword>
<protein>
    <recommendedName>
        <fullName evidence="3">DUF551 domain-containing protein</fullName>
    </recommendedName>
</protein>
<name>A0A3L7AH94_9HYPH</name>
<comment type="caution">
    <text evidence="1">The sequence shown here is derived from an EMBL/GenBank/DDBJ whole genome shotgun (WGS) entry which is preliminary data.</text>
</comment>
<sequence>MANDLITELDRLHHRATDMRARERQLADAGENDPASDAWKTAAILAASAESEFESALVEAWPALAALLREAGGWNFDMDAAPKNKLILLGGMRDGPPVDAGSWGCTKYNRSKREFDLGWTTCPGHERFPTCWRPLPAPPAAGGKDD</sequence>
<dbReference type="Proteomes" id="UP000269692">
    <property type="component" value="Unassembled WGS sequence"/>
</dbReference>
<proteinExistence type="predicted"/>
<dbReference type="AlphaFoldDB" id="A0A3L7AH94"/>
<dbReference type="RefSeq" id="WP_121622767.1">
    <property type="nucleotide sequence ID" value="NZ_JACIIW010000001.1"/>
</dbReference>
<reference evidence="1 2" key="1">
    <citation type="submission" date="2018-10" db="EMBL/GenBank/DDBJ databases">
        <title>Xanthobacter tagetidis genome sequencing and assembly.</title>
        <authorList>
            <person name="Maclea K.S."/>
            <person name="Goen A.E."/>
            <person name="Fatima S.A."/>
        </authorList>
    </citation>
    <scope>NUCLEOTIDE SEQUENCE [LARGE SCALE GENOMIC DNA]</scope>
    <source>
        <strain evidence="1 2">ATCC 700314</strain>
    </source>
</reference>
<gene>
    <name evidence="1" type="ORF">D9R14_07795</name>
</gene>
<organism evidence="1 2">
    <name type="scientific">Xanthobacter tagetidis</name>
    <dbReference type="NCBI Taxonomy" id="60216"/>
    <lineage>
        <taxon>Bacteria</taxon>
        <taxon>Pseudomonadati</taxon>
        <taxon>Pseudomonadota</taxon>
        <taxon>Alphaproteobacteria</taxon>
        <taxon>Hyphomicrobiales</taxon>
        <taxon>Xanthobacteraceae</taxon>
        <taxon>Xanthobacter</taxon>
    </lineage>
</organism>
<evidence type="ECO:0008006" key="3">
    <source>
        <dbReference type="Google" id="ProtNLM"/>
    </source>
</evidence>
<dbReference type="EMBL" id="RCTF01000005">
    <property type="protein sequence ID" value="RLP79557.1"/>
    <property type="molecule type" value="Genomic_DNA"/>
</dbReference>